<evidence type="ECO:0000313" key="2">
    <source>
        <dbReference type="Proteomes" id="UP000721861"/>
    </source>
</evidence>
<comment type="caution">
    <text evidence="1">The sequence shown here is derived from an EMBL/GenBank/DDBJ whole genome shotgun (WGS) entry which is preliminary data.</text>
</comment>
<protein>
    <submittedName>
        <fullName evidence="1">Uncharacterized protein</fullName>
    </submittedName>
</protein>
<accession>A0ABS5KG64</accession>
<organism evidence="1 2">
    <name type="scientific">Carboxylicivirga mesophila</name>
    <dbReference type="NCBI Taxonomy" id="1166478"/>
    <lineage>
        <taxon>Bacteria</taxon>
        <taxon>Pseudomonadati</taxon>
        <taxon>Bacteroidota</taxon>
        <taxon>Bacteroidia</taxon>
        <taxon>Marinilabiliales</taxon>
        <taxon>Marinilabiliaceae</taxon>
        <taxon>Carboxylicivirga</taxon>
    </lineage>
</organism>
<proteinExistence type="predicted"/>
<dbReference type="Proteomes" id="UP000721861">
    <property type="component" value="Unassembled WGS sequence"/>
</dbReference>
<evidence type="ECO:0000313" key="1">
    <source>
        <dbReference type="EMBL" id="MBS2214001.1"/>
    </source>
</evidence>
<reference evidence="1 2" key="1">
    <citation type="journal article" date="2014" name="Int. J. Syst. Evol. Microbiol.">
        <title>Carboxylicivirga gen. nov. in the family Marinilabiliaceae with two novel species, Carboxylicivirga mesophila sp. nov. and Carboxylicivirga taeanensis sp. nov., and reclassification of Cytophaga fermentans as Saccharicrinis fermentans gen. nov., comb. nov.</title>
        <authorList>
            <person name="Yang S.H."/>
            <person name="Seo H.S."/>
            <person name="Woo J.H."/>
            <person name="Oh H.M."/>
            <person name="Jang H."/>
            <person name="Lee J.H."/>
            <person name="Kim S.J."/>
            <person name="Kwon K.K."/>
        </authorList>
    </citation>
    <scope>NUCLEOTIDE SEQUENCE [LARGE SCALE GENOMIC DNA]</scope>
    <source>
        <strain evidence="1 2">JCM 18290</strain>
    </source>
</reference>
<sequence>MKNVLFILLLVPLNILSQEYPRVDTLNFGRNVKEAFLYQHYCHQGDTNLVEKYIYDDTGNHIYTFQGYNYPMPTRTMFEYEKGQLTKIIKHKYTSSYNDSLQDEMWNRYFKILSKGENQETERKADSLYQAYKSKYLLIDPEGVNWEQDGVFESEIEIEYDSRNNPKVYSISTSIMNEPPRLDMVLEIDYNDNGSIKSKHWTDIKHPNSIKLSAFKPNTLELNDSIKVLSGDIRTKQYTYNANLVLIECFLNKKQTGIEKEIYNPTKRKKDIIVMNLTGDTLSYRTESYDLNGKIIKKERIIETGYDGFGYGYDSVAEEQKDYHYDSNGRINQIIGYENKKKYSVSKYKY</sequence>
<dbReference type="EMBL" id="JAGUCN010000046">
    <property type="protein sequence ID" value="MBS2214001.1"/>
    <property type="molecule type" value="Genomic_DNA"/>
</dbReference>
<name>A0ABS5KG64_9BACT</name>
<keyword evidence="2" id="KW-1185">Reference proteome</keyword>
<dbReference type="RefSeq" id="WP_212231955.1">
    <property type="nucleotide sequence ID" value="NZ_JAGUCN010000046.1"/>
</dbReference>
<gene>
    <name evidence="1" type="ORF">KEM09_21510</name>
</gene>